<feature type="region of interest" description="Disordered" evidence="5">
    <location>
        <begin position="198"/>
        <end position="226"/>
    </location>
</feature>
<name>A0ABV6U9J4_9ACTN</name>
<dbReference type="RefSeq" id="WP_394303027.1">
    <property type="nucleotide sequence ID" value="NZ_JBHMQT010000044.1"/>
</dbReference>
<keyword evidence="8" id="KW-1185">Reference proteome</keyword>
<evidence type="ECO:0000256" key="1">
    <source>
        <dbReference type="ARBA" id="ARBA00005054"/>
    </source>
</evidence>
<feature type="site" description="Raises pKa of active site His" evidence="4">
    <location>
        <position position="144"/>
    </location>
</feature>
<dbReference type="NCBIfam" id="TIGR00639">
    <property type="entry name" value="PurN"/>
    <property type="match status" value="1"/>
</dbReference>
<dbReference type="SUPFAM" id="SSF53328">
    <property type="entry name" value="Formyltransferase"/>
    <property type="match status" value="1"/>
</dbReference>
<comment type="function">
    <text evidence="4">Catalyzes the transfer of a formyl group from 10-formyltetrahydrofolate to 5-phospho-ribosyl-glycinamide (GAR), producing 5-phospho-ribosyl-N-formylglycinamide (FGAR) and tetrahydrofolate.</text>
</comment>
<keyword evidence="3 4" id="KW-0658">Purine biosynthesis</keyword>
<feature type="binding site" evidence="4">
    <location>
        <position position="106"/>
    </location>
    <ligand>
        <name>(6R)-10-formyltetrahydrofolate</name>
        <dbReference type="ChEBI" id="CHEBI:195366"/>
    </ligand>
</feature>
<dbReference type="PANTHER" id="PTHR43369:SF2">
    <property type="entry name" value="PHOSPHORIBOSYLGLYCINAMIDE FORMYLTRANSFERASE"/>
    <property type="match status" value="1"/>
</dbReference>
<comment type="catalytic activity">
    <reaction evidence="4">
        <text>N(1)-(5-phospho-beta-D-ribosyl)glycinamide + (6R)-10-formyltetrahydrofolate = N(2)-formyl-N(1)-(5-phospho-beta-D-ribosyl)glycinamide + (6S)-5,6,7,8-tetrahydrofolate + H(+)</text>
        <dbReference type="Rhea" id="RHEA:15053"/>
        <dbReference type="ChEBI" id="CHEBI:15378"/>
        <dbReference type="ChEBI" id="CHEBI:57453"/>
        <dbReference type="ChEBI" id="CHEBI:143788"/>
        <dbReference type="ChEBI" id="CHEBI:147286"/>
        <dbReference type="ChEBI" id="CHEBI:195366"/>
        <dbReference type="EC" id="2.1.2.2"/>
    </reaction>
</comment>
<dbReference type="EC" id="2.1.2.2" evidence="4"/>
<dbReference type="GO" id="GO:0004644">
    <property type="term" value="F:phosphoribosylglycinamide formyltransferase activity"/>
    <property type="evidence" value="ECO:0007669"/>
    <property type="project" value="UniProtKB-EC"/>
</dbReference>
<feature type="binding site" evidence="4">
    <location>
        <begin position="13"/>
        <end position="15"/>
    </location>
    <ligand>
        <name>N(1)-(5-phospho-beta-D-ribosyl)glycinamide</name>
        <dbReference type="ChEBI" id="CHEBI:143788"/>
    </ligand>
</feature>
<organism evidence="7 8">
    <name type="scientific">Sphaerimonospora cavernae</name>
    <dbReference type="NCBI Taxonomy" id="1740611"/>
    <lineage>
        <taxon>Bacteria</taxon>
        <taxon>Bacillati</taxon>
        <taxon>Actinomycetota</taxon>
        <taxon>Actinomycetes</taxon>
        <taxon>Streptosporangiales</taxon>
        <taxon>Streptosporangiaceae</taxon>
        <taxon>Sphaerimonospora</taxon>
    </lineage>
</organism>
<feature type="active site" description="Proton donor" evidence="4">
    <location>
        <position position="108"/>
    </location>
</feature>
<evidence type="ECO:0000259" key="6">
    <source>
        <dbReference type="Pfam" id="PF00551"/>
    </source>
</evidence>
<accession>A0ABV6U9J4</accession>
<proteinExistence type="inferred from homology"/>
<sequence length="226" mass="24075">MSFRLVVLVSGSGTNLQALLDATASDAFGARVVAVGADRHGIEGLTRAERAGVPTFVEQVSDHADRDEWDENLAVRIAEHKPDLVVSAGFMKILGPRVLAAFPVVNTHPALLPAFPGAHAVRDALAYGVRLTGCTVHLVDTGVDTGPVIAQEAVAVREGDDEETLHERIKTVERRLLVEVVGRMARDGWTVTGRTVRIGRTGEPGGAGRTGREESFQQCQEPGGTK</sequence>
<dbReference type="InterPro" id="IPR002376">
    <property type="entry name" value="Formyl_transf_N"/>
</dbReference>
<dbReference type="InterPro" id="IPR004607">
    <property type="entry name" value="GART"/>
</dbReference>
<comment type="caution">
    <text evidence="7">The sequence shown here is derived from an EMBL/GenBank/DDBJ whole genome shotgun (WGS) entry which is preliminary data.</text>
</comment>
<evidence type="ECO:0000313" key="7">
    <source>
        <dbReference type="EMBL" id="MFC0864843.1"/>
    </source>
</evidence>
<dbReference type="HAMAP" id="MF_01930">
    <property type="entry name" value="PurN"/>
    <property type="match status" value="1"/>
</dbReference>
<gene>
    <name evidence="4 7" type="primary">purN</name>
    <name evidence="7" type="ORF">ACFHYQ_21345</name>
</gene>
<dbReference type="Proteomes" id="UP001589870">
    <property type="component" value="Unassembled WGS sequence"/>
</dbReference>
<reference evidence="7 8" key="1">
    <citation type="submission" date="2024-09" db="EMBL/GenBank/DDBJ databases">
        <authorList>
            <person name="Sun Q."/>
            <person name="Mori K."/>
        </authorList>
    </citation>
    <scope>NUCLEOTIDE SEQUENCE [LARGE SCALE GENOMIC DNA]</scope>
    <source>
        <strain evidence="7 8">TBRC 1851</strain>
    </source>
</reference>
<keyword evidence="2 4" id="KW-0808">Transferase</keyword>
<evidence type="ECO:0000256" key="3">
    <source>
        <dbReference type="ARBA" id="ARBA00022755"/>
    </source>
</evidence>
<dbReference type="PANTHER" id="PTHR43369">
    <property type="entry name" value="PHOSPHORIBOSYLGLYCINAMIDE FORMYLTRANSFERASE"/>
    <property type="match status" value="1"/>
</dbReference>
<dbReference type="Gene3D" id="3.40.50.170">
    <property type="entry name" value="Formyl transferase, N-terminal domain"/>
    <property type="match status" value="1"/>
</dbReference>
<comment type="similarity">
    <text evidence="4">Belongs to the GART family.</text>
</comment>
<feature type="binding site" evidence="4">
    <location>
        <begin position="91"/>
        <end position="94"/>
    </location>
    <ligand>
        <name>(6R)-10-formyltetrahydrofolate</name>
        <dbReference type="ChEBI" id="CHEBI:195366"/>
    </ligand>
</feature>
<dbReference type="EMBL" id="JBHMQT010000044">
    <property type="protein sequence ID" value="MFC0864843.1"/>
    <property type="molecule type" value="Genomic_DNA"/>
</dbReference>
<comment type="pathway">
    <text evidence="1 4">Purine metabolism; IMP biosynthesis via de novo pathway; N(2)-formyl-N(1)-(5-phospho-D-ribosyl)glycinamide from N(1)-(5-phospho-D-ribosyl)glycinamide (10-formyl THF route): step 1/1.</text>
</comment>
<evidence type="ECO:0000256" key="4">
    <source>
        <dbReference type="HAMAP-Rule" id="MF_01930"/>
    </source>
</evidence>
<dbReference type="CDD" id="cd08645">
    <property type="entry name" value="FMT_core_GART"/>
    <property type="match status" value="1"/>
</dbReference>
<dbReference type="Pfam" id="PF00551">
    <property type="entry name" value="Formyl_trans_N"/>
    <property type="match status" value="1"/>
</dbReference>
<feature type="binding site" evidence="4">
    <location>
        <position position="66"/>
    </location>
    <ligand>
        <name>(6R)-10-formyltetrahydrofolate</name>
        <dbReference type="ChEBI" id="CHEBI:195366"/>
    </ligand>
</feature>
<dbReference type="InterPro" id="IPR036477">
    <property type="entry name" value="Formyl_transf_N_sf"/>
</dbReference>
<feature type="domain" description="Formyl transferase N-terminal" evidence="6">
    <location>
        <begin position="4"/>
        <end position="181"/>
    </location>
</feature>
<protein>
    <recommendedName>
        <fullName evidence="4">Phosphoribosylglycinamide formyltransferase</fullName>
        <ecNumber evidence="4">2.1.2.2</ecNumber>
    </recommendedName>
    <alternativeName>
        <fullName evidence="4">5'-phosphoribosylglycinamide transformylase</fullName>
    </alternativeName>
    <alternativeName>
        <fullName evidence="4">GAR transformylase</fullName>
        <shortName evidence="4">GART</shortName>
    </alternativeName>
</protein>
<evidence type="ECO:0000256" key="5">
    <source>
        <dbReference type="SAM" id="MobiDB-lite"/>
    </source>
</evidence>
<evidence type="ECO:0000256" key="2">
    <source>
        <dbReference type="ARBA" id="ARBA00022679"/>
    </source>
</evidence>
<evidence type="ECO:0000313" key="8">
    <source>
        <dbReference type="Proteomes" id="UP001589870"/>
    </source>
</evidence>